<feature type="transmembrane region" description="Helical" evidence="1">
    <location>
        <begin position="12"/>
        <end position="36"/>
    </location>
</feature>
<dbReference type="InterPro" id="IPR007349">
    <property type="entry name" value="DUF418"/>
</dbReference>
<proteinExistence type="predicted"/>
<dbReference type="RefSeq" id="WP_178377234.1">
    <property type="nucleotide sequence ID" value="NZ_FQWQ01000005.1"/>
</dbReference>
<dbReference type="InterPro" id="IPR052529">
    <property type="entry name" value="Bact_Transport_Assoc"/>
</dbReference>
<dbReference type="PANTHER" id="PTHR30590">
    <property type="entry name" value="INNER MEMBRANE PROTEIN"/>
    <property type="match status" value="1"/>
</dbReference>
<gene>
    <name evidence="3" type="ORF">SAMN04488109_6107</name>
</gene>
<feature type="transmembrane region" description="Helical" evidence="1">
    <location>
        <begin position="56"/>
        <end position="89"/>
    </location>
</feature>
<evidence type="ECO:0000256" key="1">
    <source>
        <dbReference type="SAM" id="Phobius"/>
    </source>
</evidence>
<accession>A0A1M5WXA7</accession>
<feature type="transmembrane region" description="Helical" evidence="1">
    <location>
        <begin position="391"/>
        <end position="414"/>
    </location>
</feature>
<dbReference type="STRING" id="947013.SAMN04488109_6107"/>
<feature type="domain" description="DUF418" evidence="2">
    <location>
        <begin position="264"/>
        <end position="429"/>
    </location>
</feature>
<dbReference type="PANTHER" id="PTHR30590:SF2">
    <property type="entry name" value="INNER MEMBRANE PROTEIN"/>
    <property type="match status" value="1"/>
</dbReference>
<dbReference type="Proteomes" id="UP000184212">
    <property type="component" value="Unassembled WGS sequence"/>
</dbReference>
<feature type="transmembrane region" description="Helical" evidence="1">
    <location>
        <begin position="246"/>
        <end position="265"/>
    </location>
</feature>
<feature type="transmembrane region" description="Helical" evidence="1">
    <location>
        <begin position="324"/>
        <end position="341"/>
    </location>
</feature>
<evidence type="ECO:0000313" key="4">
    <source>
        <dbReference type="Proteomes" id="UP000184212"/>
    </source>
</evidence>
<feature type="transmembrane region" description="Helical" evidence="1">
    <location>
        <begin position="101"/>
        <end position="119"/>
    </location>
</feature>
<organism evidence="3 4">
    <name type="scientific">Chryseolinea serpens</name>
    <dbReference type="NCBI Taxonomy" id="947013"/>
    <lineage>
        <taxon>Bacteria</taxon>
        <taxon>Pseudomonadati</taxon>
        <taxon>Bacteroidota</taxon>
        <taxon>Cytophagia</taxon>
        <taxon>Cytophagales</taxon>
        <taxon>Fulvivirgaceae</taxon>
        <taxon>Chryseolinea</taxon>
    </lineage>
</organism>
<name>A0A1M5WXA7_9BACT</name>
<keyword evidence="1" id="KW-0812">Transmembrane</keyword>
<evidence type="ECO:0000313" key="3">
    <source>
        <dbReference type="EMBL" id="SHH92120.1"/>
    </source>
</evidence>
<feature type="transmembrane region" description="Helical" evidence="1">
    <location>
        <begin position="147"/>
        <end position="164"/>
    </location>
</feature>
<protein>
    <recommendedName>
        <fullName evidence="2">DUF418 domain-containing protein</fullName>
    </recommendedName>
</protein>
<reference evidence="3 4" key="1">
    <citation type="submission" date="2016-11" db="EMBL/GenBank/DDBJ databases">
        <authorList>
            <person name="Jaros S."/>
            <person name="Januszkiewicz K."/>
            <person name="Wedrychowicz H."/>
        </authorList>
    </citation>
    <scope>NUCLEOTIDE SEQUENCE [LARGE SCALE GENOMIC DNA]</scope>
    <source>
        <strain evidence="3 4">DSM 24574</strain>
    </source>
</reference>
<dbReference type="AlphaFoldDB" id="A0A1M5WXA7"/>
<dbReference type="EMBL" id="FQWQ01000005">
    <property type="protein sequence ID" value="SHH92120.1"/>
    <property type="molecule type" value="Genomic_DNA"/>
</dbReference>
<keyword evidence="4" id="KW-1185">Reference proteome</keyword>
<keyword evidence="1" id="KW-1133">Transmembrane helix</keyword>
<sequence length="444" mass="51322">METSLPLQQRERIFMIDALRGVALCGILILNMPFFARAYQLDFDWRVLNETSMRNIASWMVTGFVLGGSFRAMFSMLFGAGALLIISRLEKQSGLGAADVYYRRLIWLLVFGLVNAYVLLWPGDILYHYAICGLFLFPLRKSSVKLLLCLCLFFVCVNMFKSYLSNQEALVKREKGLAAMALEKEKKTLTEDQKGDLEKWKETIDKRKVENVKKEVEKENKAMLKSYPEVWKHLQSTNAKFESSVFYQNTFFDIMICILLGMALYKAGILTGEKSTGFYAGMLILGYGLGIGEGLLAGITWYNAQLNYYNYIEVWPIPFTLYDVHRTFVAMGHIGLITLLYKSGVFHGFLKLYAAVGQMAFTNYLSQSIICTFIFSGYGLGYFGQFERYELFYFIFAIWAFQIAFSNIWLKYFLFGPLEWVWRSLTYWKRQPMLRTRQVELALA</sequence>
<feature type="transmembrane region" description="Helical" evidence="1">
    <location>
        <begin position="277"/>
        <end position="304"/>
    </location>
</feature>
<evidence type="ECO:0000259" key="2">
    <source>
        <dbReference type="Pfam" id="PF04235"/>
    </source>
</evidence>
<keyword evidence="1" id="KW-0472">Membrane</keyword>
<dbReference type="Pfam" id="PF04235">
    <property type="entry name" value="DUF418"/>
    <property type="match status" value="1"/>
</dbReference>
<feature type="transmembrane region" description="Helical" evidence="1">
    <location>
        <begin position="353"/>
        <end position="379"/>
    </location>
</feature>